<evidence type="ECO:0000313" key="9">
    <source>
        <dbReference type="Ensembl" id="ENSSMRP00000011226.1"/>
    </source>
</evidence>
<sequence>MELHSFIVSKCALSPWQVEDFSFSLEAVKQLSPFLDGVPQNPRFLGVDADVLCSNPNLPEDFVKICGTPQSPKVFHALATISRSPHICEICANVACSGC</sequence>
<name>A0A8D0BI25_SALMN</name>
<keyword evidence="4" id="KW-0732">Signal</keyword>
<reference evidence="9" key="2">
    <citation type="submission" date="2025-09" db="UniProtKB">
        <authorList>
            <consortium name="Ensembl"/>
        </authorList>
    </citation>
    <scope>IDENTIFICATION</scope>
</reference>
<evidence type="ECO:0000256" key="1">
    <source>
        <dbReference type="ARBA" id="ARBA00004613"/>
    </source>
</evidence>
<evidence type="ECO:0000256" key="2">
    <source>
        <dbReference type="ARBA" id="ARBA00009883"/>
    </source>
</evidence>
<dbReference type="SUPFAM" id="SSF89890">
    <property type="entry name" value="Proguanylin"/>
    <property type="match status" value="1"/>
</dbReference>
<evidence type="ECO:0000256" key="3">
    <source>
        <dbReference type="ARBA" id="ARBA00022525"/>
    </source>
</evidence>
<evidence type="ECO:0000256" key="5">
    <source>
        <dbReference type="ARBA" id="ARBA00023157"/>
    </source>
</evidence>
<evidence type="ECO:0000313" key="10">
    <source>
        <dbReference type="Proteomes" id="UP000694421"/>
    </source>
</evidence>
<dbReference type="OMA" id="RSPHICE"/>
<dbReference type="InterPro" id="IPR000879">
    <property type="entry name" value="Guanylin"/>
</dbReference>
<dbReference type="Pfam" id="PF02058">
    <property type="entry name" value="Guanylin"/>
    <property type="match status" value="1"/>
</dbReference>
<reference evidence="9" key="1">
    <citation type="submission" date="2025-08" db="UniProtKB">
        <authorList>
            <consortium name="Ensembl"/>
        </authorList>
    </citation>
    <scope>IDENTIFICATION</scope>
</reference>
<keyword evidence="3" id="KW-0964">Secreted</keyword>
<dbReference type="InterPro" id="IPR036382">
    <property type="entry name" value="Guanylin_sf"/>
</dbReference>
<dbReference type="PANTHER" id="PTHR11318">
    <property type="entry name" value="GUANYLIN FAMILY MEMBER"/>
    <property type="match status" value="1"/>
</dbReference>
<accession>A0A8D0BI25</accession>
<keyword evidence="10" id="KW-1185">Reference proteome</keyword>
<comment type="subcellular location">
    <subcellularLocation>
        <location evidence="1">Secreted</location>
    </subcellularLocation>
</comment>
<evidence type="ECO:0000256" key="8">
    <source>
        <dbReference type="ARBA" id="ARBA00042142"/>
    </source>
</evidence>
<dbReference type="Proteomes" id="UP000694421">
    <property type="component" value="Unplaced"/>
</dbReference>
<comment type="similarity">
    <text evidence="2">Belongs to the guanylin family.</text>
</comment>
<evidence type="ECO:0000256" key="6">
    <source>
        <dbReference type="ARBA" id="ARBA00037392"/>
    </source>
</evidence>
<dbReference type="AlphaFoldDB" id="A0A8D0BI25"/>
<dbReference type="GO" id="GO:0030250">
    <property type="term" value="F:guanylate cyclase activator activity"/>
    <property type="evidence" value="ECO:0007669"/>
    <property type="project" value="InterPro"/>
</dbReference>
<dbReference type="GeneTree" id="ENSGT01140000284731"/>
<evidence type="ECO:0000256" key="4">
    <source>
        <dbReference type="ARBA" id="ARBA00022729"/>
    </source>
</evidence>
<dbReference type="Ensembl" id="ENSSMRT00000013074.1">
    <property type="protein sequence ID" value="ENSSMRP00000011226.1"/>
    <property type="gene ID" value="ENSSMRG00000008832.1"/>
</dbReference>
<evidence type="ECO:0000256" key="7">
    <source>
        <dbReference type="ARBA" id="ARBA00041143"/>
    </source>
</evidence>
<protein>
    <recommendedName>
        <fullName evidence="7">Guanylin</fullName>
    </recommendedName>
    <alternativeName>
        <fullName evidence="8">Guanylate cyclase activator 2A</fullName>
    </alternativeName>
</protein>
<dbReference type="PANTHER" id="PTHR11318:SF3">
    <property type="entry name" value="GUANYLIN"/>
    <property type="match status" value="1"/>
</dbReference>
<dbReference type="GO" id="GO:0005576">
    <property type="term" value="C:extracellular region"/>
    <property type="evidence" value="ECO:0007669"/>
    <property type="project" value="UniProtKB-SubCell"/>
</dbReference>
<dbReference type="Gene3D" id="3.90.1450.10">
    <property type="entry name" value="Guanylin"/>
    <property type="match status" value="1"/>
</dbReference>
<comment type="function">
    <text evidence="6">Endogenous activator of intestinal guanylate cyclase. It stimulates this enzyme through the same receptor binding region as the heat-stable enterotoxins.</text>
</comment>
<keyword evidence="5" id="KW-1015">Disulfide bond</keyword>
<dbReference type="PRINTS" id="PR00774">
    <property type="entry name" value="GUANYLIN"/>
</dbReference>
<proteinExistence type="inferred from homology"/>
<organism evidence="9 10">
    <name type="scientific">Salvator merianae</name>
    <name type="common">Argentine black and white tegu</name>
    <name type="synonym">Tupinambis merianae</name>
    <dbReference type="NCBI Taxonomy" id="96440"/>
    <lineage>
        <taxon>Eukaryota</taxon>
        <taxon>Metazoa</taxon>
        <taxon>Chordata</taxon>
        <taxon>Craniata</taxon>
        <taxon>Vertebrata</taxon>
        <taxon>Euteleostomi</taxon>
        <taxon>Lepidosauria</taxon>
        <taxon>Squamata</taxon>
        <taxon>Bifurcata</taxon>
        <taxon>Unidentata</taxon>
        <taxon>Episquamata</taxon>
        <taxon>Laterata</taxon>
        <taxon>Teiioidea</taxon>
        <taxon>Teiidae</taxon>
        <taxon>Salvator</taxon>
    </lineage>
</organism>